<keyword evidence="6" id="KW-1185">Reference proteome</keyword>
<protein>
    <recommendedName>
        <fullName evidence="2">3-dehydroquinate dehydratase</fullName>
        <ecNumber evidence="2">4.2.1.10</ecNumber>
    </recommendedName>
</protein>
<dbReference type="EMBL" id="JAENIM010000045">
    <property type="protein sequence ID" value="MBK1792475.1"/>
    <property type="molecule type" value="Genomic_DNA"/>
</dbReference>
<dbReference type="Pfam" id="PF01487">
    <property type="entry name" value="DHquinase_I"/>
    <property type="match status" value="1"/>
</dbReference>
<evidence type="ECO:0000313" key="5">
    <source>
        <dbReference type="EMBL" id="MBK1792475.1"/>
    </source>
</evidence>
<dbReference type="GO" id="GO:0003855">
    <property type="term" value="F:3-dehydroquinate dehydratase activity"/>
    <property type="evidence" value="ECO:0007669"/>
    <property type="project" value="UniProtKB-EC"/>
</dbReference>
<organism evidence="5 6">
    <name type="scientific">Persicirhabdus sediminis</name>
    <dbReference type="NCBI Taxonomy" id="454144"/>
    <lineage>
        <taxon>Bacteria</taxon>
        <taxon>Pseudomonadati</taxon>
        <taxon>Verrucomicrobiota</taxon>
        <taxon>Verrucomicrobiia</taxon>
        <taxon>Verrucomicrobiales</taxon>
        <taxon>Verrucomicrobiaceae</taxon>
        <taxon>Persicirhabdus</taxon>
    </lineage>
</organism>
<comment type="caution">
    <text evidence="5">The sequence shown here is derived from an EMBL/GenBank/DDBJ whole genome shotgun (WGS) entry which is preliminary data.</text>
</comment>
<name>A0A8J7SN44_9BACT</name>
<dbReference type="SUPFAM" id="SSF51569">
    <property type="entry name" value="Aldolase"/>
    <property type="match status" value="1"/>
</dbReference>
<comment type="catalytic activity">
    <reaction evidence="1">
        <text>3-dehydroquinate = 3-dehydroshikimate + H2O</text>
        <dbReference type="Rhea" id="RHEA:21096"/>
        <dbReference type="ChEBI" id="CHEBI:15377"/>
        <dbReference type="ChEBI" id="CHEBI:16630"/>
        <dbReference type="ChEBI" id="CHEBI:32364"/>
        <dbReference type="EC" id="4.2.1.10"/>
    </reaction>
</comment>
<evidence type="ECO:0000313" key="6">
    <source>
        <dbReference type="Proteomes" id="UP000624703"/>
    </source>
</evidence>
<reference evidence="5" key="1">
    <citation type="submission" date="2021-01" db="EMBL/GenBank/DDBJ databases">
        <title>Modified the classification status of verrucomicrobia.</title>
        <authorList>
            <person name="Feng X."/>
        </authorList>
    </citation>
    <scope>NUCLEOTIDE SEQUENCE</scope>
    <source>
        <strain evidence="5">_KCTC 22039</strain>
    </source>
</reference>
<accession>A0A8J7SN44</accession>
<dbReference type="InterPro" id="IPR001381">
    <property type="entry name" value="DHquinase_I"/>
</dbReference>
<dbReference type="InterPro" id="IPR013785">
    <property type="entry name" value="Aldolase_TIM"/>
</dbReference>
<keyword evidence="3" id="KW-0456">Lyase</keyword>
<dbReference type="EC" id="4.2.1.10" evidence="2"/>
<dbReference type="PROSITE" id="PS01028">
    <property type="entry name" value="DEHYDROQUINASE_I"/>
    <property type="match status" value="1"/>
</dbReference>
<evidence type="ECO:0000256" key="4">
    <source>
        <dbReference type="ARBA" id="ARBA00023270"/>
    </source>
</evidence>
<dbReference type="RefSeq" id="WP_200312484.1">
    <property type="nucleotide sequence ID" value="NZ_JAENIM010000045.1"/>
</dbReference>
<sequence>MSASLQTRIPTSPLTVGSVASLNQLACLQPSELAKQCDLLEIRLETMLGHQDLLQVELERFRDIPLLITARCAAEGGEADLTPDERASLLSAAAPFASWADIELASYGDMQDIAKDLRNQGIGLVLSYHNFEKTPYLSELQRIVDFGEDADIVKIAVRHHEVEDLTIGTQILQKNRRPMAFMGMGALAPVSRLLYAQHGSLLNYGYLGDEPTAPGQWPAELLKNGIAASEKIGA</sequence>
<dbReference type="AlphaFoldDB" id="A0A8J7SN44"/>
<gene>
    <name evidence="5" type="ORF">JIN82_15025</name>
</gene>
<dbReference type="Gene3D" id="3.20.20.70">
    <property type="entry name" value="Aldolase class I"/>
    <property type="match status" value="1"/>
</dbReference>
<evidence type="ECO:0000256" key="2">
    <source>
        <dbReference type="ARBA" id="ARBA00012060"/>
    </source>
</evidence>
<dbReference type="PANTHER" id="PTHR43699">
    <property type="entry name" value="3-DEHYDROQUINATE DEHYDRATASE"/>
    <property type="match status" value="1"/>
</dbReference>
<keyword evidence="4" id="KW-0704">Schiff base</keyword>
<dbReference type="PANTHER" id="PTHR43699:SF1">
    <property type="entry name" value="3-DEHYDROQUINATE DEHYDRATASE"/>
    <property type="match status" value="1"/>
</dbReference>
<dbReference type="CDD" id="cd00502">
    <property type="entry name" value="DHQase_I"/>
    <property type="match status" value="1"/>
</dbReference>
<proteinExistence type="predicted"/>
<dbReference type="InterPro" id="IPR018508">
    <property type="entry name" value="3-dehydroquinate_DH_AS"/>
</dbReference>
<dbReference type="GO" id="GO:0046279">
    <property type="term" value="P:3,4-dihydroxybenzoate biosynthetic process"/>
    <property type="evidence" value="ECO:0007669"/>
    <property type="project" value="TreeGrafter"/>
</dbReference>
<dbReference type="Proteomes" id="UP000624703">
    <property type="component" value="Unassembled WGS sequence"/>
</dbReference>
<evidence type="ECO:0000256" key="3">
    <source>
        <dbReference type="ARBA" id="ARBA00023239"/>
    </source>
</evidence>
<dbReference type="InterPro" id="IPR050146">
    <property type="entry name" value="Type-I_3-dehydroquinase"/>
</dbReference>
<evidence type="ECO:0000256" key="1">
    <source>
        <dbReference type="ARBA" id="ARBA00001864"/>
    </source>
</evidence>